<dbReference type="GO" id="GO:0016020">
    <property type="term" value="C:membrane"/>
    <property type="evidence" value="ECO:0007669"/>
    <property type="project" value="UniProtKB-UniRule"/>
</dbReference>
<dbReference type="Pfam" id="PF00691">
    <property type="entry name" value="OmpA"/>
    <property type="match status" value="1"/>
</dbReference>
<protein>
    <submittedName>
        <fullName evidence="4">OmpA/MotB domain protein</fullName>
    </submittedName>
</protein>
<evidence type="ECO:0000256" key="1">
    <source>
        <dbReference type="PROSITE-ProRule" id="PRU00473"/>
    </source>
</evidence>
<sequence precursor="true">MKSTLLLLFISYSSLFSFAQIDVQKDSIALLFDYKRSVILNNSILELKFREISEPISKIVLLGYTDSLGEVSDNELLAEKRIQAVNTLLKNSAWKNVLIETKNVNETGGFPQTSLELNRRVDVLVFVSAKQEKPLVFELNKPVNLNINFENANAVVKAESIPNLEKLNRILLEDTSLFVRLNGHVCCTSAQELSFQRANTVMTYLLKHGIPQSRIYAEGFSNTQLLVPDNSEENMAINRRVEAIFYRKD</sequence>
<evidence type="ECO:0000313" key="4">
    <source>
        <dbReference type="EMBL" id="AEA43146.1"/>
    </source>
</evidence>
<keyword evidence="2" id="KW-0732">Signal</keyword>
<name>F2IAL0_FLUTR</name>
<evidence type="ECO:0000313" key="5">
    <source>
        <dbReference type="Proteomes" id="UP000007463"/>
    </source>
</evidence>
<feature type="domain" description="OmpA-like" evidence="3">
    <location>
        <begin position="136"/>
        <end position="249"/>
    </location>
</feature>
<dbReference type="Proteomes" id="UP000007463">
    <property type="component" value="Chromosome"/>
</dbReference>
<dbReference type="AlphaFoldDB" id="F2IAL0"/>
<feature type="chain" id="PRO_5003283509" evidence="2">
    <location>
        <begin position="20"/>
        <end position="249"/>
    </location>
</feature>
<dbReference type="PANTHER" id="PTHR30329:SF21">
    <property type="entry name" value="LIPOPROTEIN YIAD-RELATED"/>
    <property type="match status" value="1"/>
</dbReference>
<gene>
    <name evidence="4" type="ordered locus">Fluta_1150</name>
</gene>
<evidence type="ECO:0000259" key="3">
    <source>
        <dbReference type="PROSITE" id="PS51123"/>
    </source>
</evidence>
<evidence type="ECO:0000256" key="2">
    <source>
        <dbReference type="SAM" id="SignalP"/>
    </source>
</evidence>
<keyword evidence="1" id="KW-0472">Membrane</keyword>
<dbReference type="EMBL" id="CP002542">
    <property type="protein sequence ID" value="AEA43146.1"/>
    <property type="molecule type" value="Genomic_DNA"/>
</dbReference>
<keyword evidence="5" id="KW-1185">Reference proteome</keyword>
<reference evidence="4 5" key="1">
    <citation type="journal article" date="2011" name="Stand. Genomic Sci.">
        <title>Complete genome sequence of the gliding freshwater bacterium Fluviicola taffensis type strain (RW262).</title>
        <authorList>
            <person name="Woyke T."/>
            <person name="Chertkov O."/>
            <person name="Lapidus A."/>
            <person name="Nolan M."/>
            <person name="Lucas S."/>
            <person name="Del Rio T.G."/>
            <person name="Tice H."/>
            <person name="Cheng J.F."/>
            <person name="Tapia R."/>
            <person name="Han C."/>
            <person name="Goodwin L."/>
            <person name="Pitluck S."/>
            <person name="Liolios K."/>
            <person name="Pagani I."/>
            <person name="Ivanova N."/>
            <person name="Huntemann M."/>
            <person name="Mavromatis K."/>
            <person name="Mikhailova N."/>
            <person name="Pati A."/>
            <person name="Chen A."/>
            <person name="Palaniappan K."/>
            <person name="Land M."/>
            <person name="Hauser L."/>
            <person name="Brambilla E.M."/>
            <person name="Rohde M."/>
            <person name="Mwirichia R."/>
            <person name="Sikorski J."/>
            <person name="Tindall B.J."/>
            <person name="Goker M."/>
            <person name="Bristow J."/>
            <person name="Eisen J.A."/>
            <person name="Markowitz V."/>
            <person name="Hugenholtz P."/>
            <person name="Klenk H.P."/>
            <person name="Kyrpides N.C."/>
        </authorList>
    </citation>
    <scope>NUCLEOTIDE SEQUENCE [LARGE SCALE GENOMIC DNA]</scope>
    <source>
        <strain evidence="5">DSM 16823 / RW262 / RW262</strain>
    </source>
</reference>
<dbReference type="PROSITE" id="PS51123">
    <property type="entry name" value="OMPA_2"/>
    <property type="match status" value="1"/>
</dbReference>
<dbReference type="HOGENOM" id="CLU_1114519_0_0_10"/>
<dbReference type="RefSeq" id="WP_013685918.1">
    <property type="nucleotide sequence ID" value="NC_015321.1"/>
</dbReference>
<proteinExistence type="predicted"/>
<dbReference type="STRING" id="755732.Fluta_1150"/>
<feature type="signal peptide" evidence="2">
    <location>
        <begin position="1"/>
        <end position="19"/>
    </location>
</feature>
<dbReference type="CDD" id="cd07185">
    <property type="entry name" value="OmpA_C-like"/>
    <property type="match status" value="1"/>
</dbReference>
<dbReference type="eggNOG" id="COG1360">
    <property type="taxonomic scope" value="Bacteria"/>
</dbReference>
<reference evidence="5" key="2">
    <citation type="submission" date="2011-02" db="EMBL/GenBank/DDBJ databases">
        <title>The complete genome of Fluviicola taffensis DSM 16823.</title>
        <authorList>
            <consortium name="US DOE Joint Genome Institute (JGI-PGF)"/>
            <person name="Lucas S."/>
            <person name="Copeland A."/>
            <person name="Lapidus A."/>
            <person name="Bruce D."/>
            <person name="Goodwin L."/>
            <person name="Pitluck S."/>
            <person name="Kyrpides N."/>
            <person name="Mavromatis K."/>
            <person name="Ivanova N."/>
            <person name="Mikhailova N."/>
            <person name="Pagani I."/>
            <person name="Chertkov O."/>
            <person name="Detter J.C."/>
            <person name="Han C."/>
            <person name="Tapia R."/>
            <person name="Land M."/>
            <person name="Hauser L."/>
            <person name="Markowitz V."/>
            <person name="Cheng J.-F."/>
            <person name="Hugenholtz P."/>
            <person name="Woyke T."/>
            <person name="Wu D."/>
            <person name="Tindall B."/>
            <person name="Pomrenke H.G."/>
            <person name="Brambilla E."/>
            <person name="Klenk H.-P."/>
            <person name="Eisen J.A."/>
        </authorList>
    </citation>
    <scope>NUCLEOTIDE SEQUENCE [LARGE SCALE GENOMIC DNA]</scope>
    <source>
        <strain evidence="5">DSM 16823 / RW262 / RW262</strain>
    </source>
</reference>
<dbReference type="InterPro" id="IPR050330">
    <property type="entry name" value="Bact_OuterMem_StrucFunc"/>
</dbReference>
<dbReference type="Gene3D" id="3.30.1330.60">
    <property type="entry name" value="OmpA-like domain"/>
    <property type="match status" value="2"/>
</dbReference>
<dbReference type="OrthoDB" id="9782229at2"/>
<dbReference type="PANTHER" id="PTHR30329">
    <property type="entry name" value="STATOR ELEMENT OF FLAGELLAR MOTOR COMPLEX"/>
    <property type="match status" value="1"/>
</dbReference>
<dbReference type="InterPro" id="IPR036737">
    <property type="entry name" value="OmpA-like_sf"/>
</dbReference>
<accession>F2IAL0</accession>
<dbReference type="KEGG" id="fte:Fluta_1150"/>
<dbReference type="SUPFAM" id="SSF103088">
    <property type="entry name" value="OmpA-like"/>
    <property type="match status" value="2"/>
</dbReference>
<organism evidence="4 5">
    <name type="scientific">Fluviicola taffensis (strain DSM 16823 / NCIMB 13979 / RW262)</name>
    <dbReference type="NCBI Taxonomy" id="755732"/>
    <lineage>
        <taxon>Bacteria</taxon>
        <taxon>Pseudomonadati</taxon>
        <taxon>Bacteroidota</taxon>
        <taxon>Flavobacteriia</taxon>
        <taxon>Flavobacteriales</taxon>
        <taxon>Crocinitomicaceae</taxon>
        <taxon>Fluviicola</taxon>
    </lineage>
</organism>
<dbReference type="InterPro" id="IPR006665">
    <property type="entry name" value="OmpA-like"/>
</dbReference>